<dbReference type="SUPFAM" id="SSF46785">
    <property type="entry name" value="Winged helix' DNA-binding domain"/>
    <property type="match status" value="1"/>
</dbReference>
<dbReference type="EMBL" id="MCGE01000012">
    <property type="protein sequence ID" value="ORZ15645.1"/>
    <property type="molecule type" value="Genomic_DNA"/>
</dbReference>
<dbReference type="GO" id="GO:0008180">
    <property type="term" value="C:COP9 signalosome"/>
    <property type="evidence" value="ECO:0007669"/>
    <property type="project" value="UniProtKB-KW"/>
</dbReference>
<gene>
    <name evidence="9" type="ORF">BCR42DRAFT_415643</name>
</gene>
<keyword evidence="5" id="KW-0736">Signalosome</keyword>
<name>A0A1X2IH33_9FUNG</name>
<dbReference type="InterPro" id="IPR000717">
    <property type="entry name" value="PCI_dom"/>
</dbReference>
<evidence type="ECO:0000259" key="8">
    <source>
        <dbReference type="PROSITE" id="PS50250"/>
    </source>
</evidence>
<reference evidence="9 10" key="1">
    <citation type="submission" date="2016-07" db="EMBL/GenBank/DDBJ databases">
        <title>Pervasive Adenine N6-methylation of Active Genes in Fungi.</title>
        <authorList>
            <consortium name="DOE Joint Genome Institute"/>
            <person name="Mondo S.J."/>
            <person name="Dannebaum R.O."/>
            <person name="Kuo R.C."/>
            <person name="Labutti K."/>
            <person name="Haridas S."/>
            <person name="Kuo A."/>
            <person name="Salamov A."/>
            <person name="Ahrendt S.R."/>
            <person name="Lipzen A."/>
            <person name="Sullivan W."/>
            <person name="Andreopoulos W.B."/>
            <person name="Clum A."/>
            <person name="Lindquist E."/>
            <person name="Daum C."/>
            <person name="Ramamoorthy G.K."/>
            <person name="Gryganskyi A."/>
            <person name="Culley D."/>
            <person name="Magnuson J.K."/>
            <person name="James T.Y."/>
            <person name="O'Malley M.A."/>
            <person name="Stajich J.E."/>
            <person name="Spatafora J.W."/>
            <person name="Visel A."/>
            <person name="Grigoriev I.V."/>
        </authorList>
    </citation>
    <scope>NUCLEOTIDE SEQUENCE [LARGE SCALE GENOMIC DNA]</scope>
    <source>
        <strain evidence="9 10">NRRL 1336</strain>
    </source>
</reference>
<feature type="domain" description="PCI" evidence="8">
    <location>
        <begin position="209"/>
        <end position="381"/>
    </location>
</feature>
<dbReference type="Gene3D" id="1.25.40.570">
    <property type="match status" value="1"/>
</dbReference>
<dbReference type="SMART" id="SM00088">
    <property type="entry name" value="PINT"/>
    <property type="match status" value="1"/>
</dbReference>
<dbReference type="InterPro" id="IPR036390">
    <property type="entry name" value="WH_DNA-bd_sf"/>
</dbReference>
<keyword evidence="4" id="KW-0963">Cytoplasm</keyword>
<evidence type="ECO:0000256" key="5">
    <source>
        <dbReference type="ARBA" id="ARBA00022790"/>
    </source>
</evidence>
<proteinExistence type="inferred from homology"/>
<dbReference type="PANTHER" id="PTHR14145:SF2">
    <property type="entry name" value="COP9 SIGNALOSOME COMPLEX SUBUNIT 1"/>
    <property type="match status" value="1"/>
</dbReference>
<evidence type="ECO:0000256" key="4">
    <source>
        <dbReference type="ARBA" id="ARBA00022490"/>
    </source>
</evidence>
<comment type="similarity">
    <text evidence="3">Belongs to the CSN1 family.</text>
</comment>
<evidence type="ECO:0000313" key="10">
    <source>
        <dbReference type="Proteomes" id="UP000193560"/>
    </source>
</evidence>
<evidence type="ECO:0000256" key="2">
    <source>
        <dbReference type="ARBA" id="ARBA00004496"/>
    </source>
</evidence>
<dbReference type="PROSITE" id="PS50250">
    <property type="entry name" value="PCI"/>
    <property type="match status" value="1"/>
</dbReference>
<dbReference type="InterPro" id="IPR045135">
    <property type="entry name" value="Rpn7_N"/>
</dbReference>
<dbReference type="PANTHER" id="PTHR14145">
    <property type="entry name" value="26S PROTESOME SUBUNIT 6"/>
    <property type="match status" value="1"/>
</dbReference>
<dbReference type="InterPro" id="IPR019585">
    <property type="entry name" value="Rpn7/CSN1"/>
</dbReference>
<dbReference type="OrthoDB" id="422427at2759"/>
<dbReference type="GO" id="GO:0000502">
    <property type="term" value="C:proteasome complex"/>
    <property type="evidence" value="ECO:0007669"/>
    <property type="project" value="UniProtKB-KW"/>
</dbReference>
<dbReference type="AlphaFoldDB" id="A0A1X2IH33"/>
<feature type="coiled-coil region" evidence="7">
    <location>
        <begin position="47"/>
        <end position="114"/>
    </location>
</feature>
<keyword evidence="6" id="KW-0539">Nucleus</keyword>
<protein>
    <submittedName>
        <fullName evidence="9">26S proteasome subunit RPN7-domain-containing protein</fullName>
    </submittedName>
</protein>
<accession>A0A1X2IH33</accession>
<dbReference type="Pfam" id="PF10602">
    <property type="entry name" value="RPN7"/>
    <property type="match status" value="1"/>
</dbReference>
<evidence type="ECO:0000256" key="6">
    <source>
        <dbReference type="ARBA" id="ARBA00023242"/>
    </source>
</evidence>
<keyword evidence="10" id="KW-1185">Reference proteome</keyword>
<dbReference type="STRING" id="90262.A0A1X2IH33"/>
<dbReference type="GO" id="GO:0005737">
    <property type="term" value="C:cytoplasm"/>
    <property type="evidence" value="ECO:0007669"/>
    <property type="project" value="UniProtKB-SubCell"/>
</dbReference>
<evidence type="ECO:0000256" key="1">
    <source>
        <dbReference type="ARBA" id="ARBA00004123"/>
    </source>
</evidence>
<dbReference type="Proteomes" id="UP000193560">
    <property type="component" value="Unassembled WGS sequence"/>
</dbReference>
<sequence length="417" mass="48263">MTTLINFDFESYISSYKGHTRFQRALFIATHCPSLELEAYHFAVNEIKNATDNIELYESSIKKMNLALTQQAKPTMETDTEWVETTSKKNKRNLEQLELELKSYKNNMVKESIRVAQMKLGDHYYSVGNASEAIKCYSRAREYCTTSKSIMDMCFSMIRVHLEENHHAHAHNYVLRAESTPQIPDKINTLSRLNCYQAISALFMNDPNRYQAIAHCLTQNVALESSNIINDIMSPSDVAIYGGLCALASFDRPQLQDLINSNVAFRGYLELVPHVREIMEHFQTSKYAPCFALMERYLDDWKLDLYLNTHIDTIFQCIRERAMVQYCIPYSIIDMHRMAFAFNTTTEKLESELVQLIGHKGRISARIDSHEKLLYSKKQDQRKRAFDQSVALGTEYEKTAKALMLRMNLVKADMVVR</sequence>
<dbReference type="Pfam" id="PF01399">
    <property type="entry name" value="PCI"/>
    <property type="match status" value="1"/>
</dbReference>
<evidence type="ECO:0000256" key="3">
    <source>
        <dbReference type="ARBA" id="ARBA00008793"/>
    </source>
</evidence>
<evidence type="ECO:0000256" key="7">
    <source>
        <dbReference type="SAM" id="Coils"/>
    </source>
</evidence>
<keyword evidence="7" id="KW-0175">Coiled coil</keyword>
<comment type="subcellular location">
    <subcellularLocation>
        <location evidence="2">Cytoplasm</location>
    </subcellularLocation>
    <subcellularLocation>
        <location evidence="1">Nucleus</location>
    </subcellularLocation>
</comment>
<organism evidence="9 10">
    <name type="scientific">Absidia repens</name>
    <dbReference type="NCBI Taxonomy" id="90262"/>
    <lineage>
        <taxon>Eukaryota</taxon>
        <taxon>Fungi</taxon>
        <taxon>Fungi incertae sedis</taxon>
        <taxon>Mucoromycota</taxon>
        <taxon>Mucoromycotina</taxon>
        <taxon>Mucoromycetes</taxon>
        <taxon>Mucorales</taxon>
        <taxon>Cunninghamellaceae</taxon>
        <taxon>Absidia</taxon>
    </lineage>
</organism>
<evidence type="ECO:0000313" key="9">
    <source>
        <dbReference type="EMBL" id="ORZ15645.1"/>
    </source>
</evidence>
<comment type="caution">
    <text evidence="9">The sequence shown here is derived from an EMBL/GenBank/DDBJ whole genome shotgun (WGS) entry which is preliminary data.</text>
</comment>
<keyword evidence="9" id="KW-0647">Proteasome</keyword>